<evidence type="ECO:0000313" key="3">
    <source>
        <dbReference type="EMBL" id="GHP02732.1"/>
    </source>
</evidence>
<evidence type="ECO:0000256" key="1">
    <source>
        <dbReference type="ARBA" id="ARBA00023125"/>
    </source>
</evidence>
<dbReference type="Gene3D" id="1.10.150.130">
    <property type="match status" value="1"/>
</dbReference>
<name>A0A830H829_9CHLO</name>
<sequence>MLMAISASRAPKTYESYQTGINHLFEYCAELELDPLQVTPADAAHFLTWLAQRGTVQIASAKPYFSGINQFFKDLGLPGPCEGWLFNRAKSGLVNMQEEIEPSPHELPLPATVAKAIYDRACALGATAASAAGNLSLLRALLAVAICFMTMSRPISILLLPTTDLTADPESVSHCVTVTRQHVKTDHGIDRNQPGRFPLSFPRRFAGLATALHNFTAARAAAYPAATHFFELPGERFTENTNFGDALGRMLGTALTTVSLQPPAGRVYTARSLRSGGASAAEMVPLPRSKIEFLGGWAVDSKRLSQHYISRATPPTFAGRFFFDWLILPLADNMALDFPS</sequence>
<protein>
    <recommendedName>
        <fullName evidence="2">Core-binding (CB) domain-containing protein</fullName>
    </recommendedName>
</protein>
<comment type="caution">
    <text evidence="3">The sequence shown here is derived from an EMBL/GenBank/DDBJ whole genome shotgun (WGS) entry which is preliminary data.</text>
</comment>
<keyword evidence="1" id="KW-0238">DNA-binding</keyword>
<dbReference type="GO" id="GO:0003677">
    <property type="term" value="F:DNA binding"/>
    <property type="evidence" value="ECO:0007669"/>
    <property type="project" value="UniProtKB-KW"/>
</dbReference>
<organism evidence="3 4">
    <name type="scientific">Pycnococcus provasolii</name>
    <dbReference type="NCBI Taxonomy" id="41880"/>
    <lineage>
        <taxon>Eukaryota</taxon>
        <taxon>Viridiplantae</taxon>
        <taxon>Chlorophyta</taxon>
        <taxon>Pseudoscourfieldiophyceae</taxon>
        <taxon>Pseudoscourfieldiales</taxon>
        <taxon>Pycnococcaceae</taxon>
        <taxon>Pycnococcus</taxon>
    </lineage>
</organism>
<dbReference type="Proteomes" id="UP000660262">
    <property type="component" value="Unassembled WGS sequence"/>
</dbReference>
<reference evidence="3" key="1">
    <citation type="submission" date="2020-10" db="EMBL/GenBank/DDBJ databases">
        <title>Unveiling of a novel bifunctional photoreceptor, Dualchrome1, isolated from a cosmopolitan green alga.</title>
        <authorList>
            <person name="Suzuki S."/>
            <person name="Kawachi M."/>
        </authorList>
    </citation>
    <scope>NUCLEOTIDE SEQUENCE</scope>
    <source>
        <strain evidence="3">NIES 2893</strain>
    </source>
</reference>
<dbReference type="InterPro" id="IPR044068">
    <property type="entry name" value="CB"/>
</dbReference>
<dbReference type="SUPFAM" id="SSF47823">
    <property type="entry name" value="lambda integrase-like, N-terminal domain"/>
    <property type="match status" value="1"/>
</dbReference>
<evidence type="ECO:0000313" key="4">
    <source>
        <dbReference type="Proteomes" id="UP000660262"/>
    </source>
</evidence>
<keyword evidence="4" id="KW-1185">Reference proteome</keyword>
<feature type="domain" description="Core-binding (CB)" evidence="2">
    <location>
        <begin position="1"/>
        <end position="76"/>
    </location>
</feature>
<proteinExistence type="predicted"/>
<evidence type="ECO:0000259" key="2">
    <source>
        <dbReference type="PROSITE" id="PS51900"/>
    </source>
</evidence>
<accession>A0A830H829</accession>
<dbReference type="EMBL" id="BNJQ01000004">
    <property type="protein sequence ID" value="GHP02732.1"/>
    <property type="molecule type" value="Genomic_DNA"/>
</dbReference>
<dbReference type="InterPro" id="IPR010998">
    <property type="entry name" value="Integrase_recombinase_N"/>
</dbReference>
<gene>
    <name evidence="3" type="ORF">PPROV_000148700</name>
</gene>
<dbReference type="AlphaFoldDB" id="A0A830H829"/>
<dbReference type="PROSITE" id="PS51900">
    <property type="entry name" value="CB"/>
    <property type="match status" value="1"/>
</dbReference>